<comment type="caution">
    <text evidence="1">The sequence shown here is derived from an EMBL/GenBank/DDBJ whole genome shotgun (WGS) entry which is preliminary data.</text>
</comment>
<name>A0AA38CSE2_TAXCH</name>
<keyword evidence="2" id="KW-1185">Reference proteome</keyword>
<dbReference type="AlphaFoldDB" id="A0AA38CSE2"/>
<proteinExistence type="predicted"/>
<sequence>MDALEDLGKQLEGIVDIMLAKGEEMSFKEVSALVGDICQQAQSEVDAWEKLEVEL</sequence>
<evidence type="ECO:0000313" key="2">
    <source>
        <dbReference type="Proteomes" id="UP000824469"/>
    </source>
</evidence>
<gene>
    <name evidence="1" type="ORF">KI387_009296</name>
</gene>
<accession>A0AA38CSE2</accession>
<organism evidence="1 2">
    <name type="scientific">Taxus chinensis</name>
    <name type="common">Chinese yew</name>
    <name type="synonym">Taxus wallichiana var. chinensis</name>
    <dbReference type="NCBI Taxonomy" id="29808"/>
    <lineage>
        <taxon>Eukaryota</taxon>
        <taxon>Viridiplantae</taxon>
        <taxon>Streptophyta</taxon>
        <taxon>Embryophyta</taxon>
        <taxon>Tracheophyta</taxon>
        <taxon>Spermatophyta</taxon>
        <taxon>Pinopsida</taxon>
        <taxon>Pinidae</taxon>
        <taxon>Conifers II</taxon>
        <taxon>Cupressales</taxon>
        <taxon>Taxaceae</taxon>
        <taxon>Taxus</taxon>
    </lineage>
</organism>
<protein>
    <submittedName>
        <fullName evidence="1">Uncharacterized protein</fullName>
    </submittedName>
</protein>
<dbReference type="Proteomes" id="UP000824469">
    <property type="component" value="Unassembled WGS sequence"/>
</dbReference>
<evidence type="ECO:0000313" key="1">
    <source>
        <dbReference type="EMBL" id="KAH9304892.1"/>
    </source>
</evidence>
<feature type="non-terminal residue" evidence="1">
    <location>
        <position position="55"/>
    </location>
</feature>
<reference evidence="1 2" key="1">
    <citation type="journal article" date="2021" name="Nat. Plants">
        <title>The Taxus genome provides insights into paclitaxel biosynthesis.</title>
        <authorList>
            <person name="Xiong X."/>
            <person name="Gou J."/>
            <person name="Liao Q."/>
            <person name="Li Y."/>
            <person name="Zhou Q."/>
            <person name="Bi G."/>
            <person name="Li C."/>
            <person name="Du R."/>
            <person name="Wang X."/>
            <person name="Sun T."/>
            <person name="Guo L."/>
            <person name="Liang H."/>
            <person name="Lu P."/>
            <person name="Wu Y."/>
            <person name="Zhang Z."/>
            <person name="Ro D.K."/>
            <person name="Shang Y."/>
            <person name="Huang S."/>
            <person name="Yan J."/>
        </authorList>
    </citation>
    <scope>NUCLEOTIDE SEQUENCE [LARGE SCALE GENOMIC DNA]</scope>
    <source>
        <strain evidence="1">Ta-2019</strain>
    </source>
</reference>
<dbReference type="EMBL" id="JAHRHJ020000008">
    <property type="protein sequence ID" value="KAH9304892.1"/>
    <property type="molecule type" value="Genomic_DNA"/>
</dbReference>